<proteinExistence type="predicted"/>
<dbReference type="SUPFAM" id="SSF53146">
    <property type="entry name" value="Nitrogenase accessory factor-like"/>
    <property type="match status" value="1"/>
</dbReference>
<dbReference type="AlphaFoldDB" id="A0A7H1N3K8"/>
<dbReference type="Proteomes" id="UP000516369">
    <property type="component" value="Chromosome"/>
</dbReference>
<reference evidence="2 3" key="1">
    <citation type="submission" date="2020-05" db="EMBL/GenBank/DDBJ databases">
        <title>Complete closed genome sequence of Defluviicoccus vanus.</title>
        <authorList>
            <person name="Bessarab I."/>
            <person name="Arumugam K."/>
            <person name="Maszenan A.M."/>
            <person name="Seviour R.J."/>
            <person name="Williams R.B."/>
        </authorList>
    </citation>
    <scope>NUCLEOTIDE SEQUENCE [LARGE SCALE GENOMIC DNA]</scope>
    <source>
        <strain evidence="2 3">Ben 114</strain>
    </source>
</reference>
<feature type="compositionally biased region" description="Gly residues" evidence="1">
    <location>
        <begin position="62"/>
        <end position="72"/>
    </location>
</feature>
<dbReference type="RefSeq" id="WP_190260776.1">
    <property type="nucleotide sequence ID" value="NZ_CP053923.1"/>
</dbReference>
<dbReference type="Gene3D" id="3.30.420.130">
    <property type="entry name" value="Dinitrogenase iron-molybdenum cofactor biosynthesis domain"/>
    <property type="match status" value="1"/>
</dbReference>
<evidence type="ECO:0000313" key="3">
    <source>
        <dbReference type="Proteomes" id="UP000516369"/>
    </source>
</evidence>
<gene>
    <name evidence="2" type="ORF">HQ394_14345</name>
</gene>
<keyword evidence="3" id="KW-1185">Reference proteome</keyword>
<evidence type="ECO:0000313" key="2">
    <source>
        <dbReference type="EMBL" id="QNT70294.1"/>
    </source>
</evidence>
<protein>
    <submittedName>
        <fullName evidence="2">Nitrogen fixation protein</fullName>
    </submittedName>
</protein>
<dbReference type="InterPro" id="IPR036105">
    <property type="entry name" value="DiNase_FeMo-co_biosyn_sf"/>
</dbReference>
<feature type="region of interest" description="Disordered" evidence="1">
    <location>
        <begin position="61"/>
        <end position="86"/>
    </location>
</feature>
<dbReference type="KEGG" id="dvn:HQ394_14345"/>
<evidence type="ECO:0000256" key="1">
    <source>
        <dbReference type="SAM" id="MobiDB-lite"/>
    </source>
</evidence>
<accession>A0A7H1N3K8</accession>
<name>A0A7H1N3K8_9PROT</name>
<dbReference type="EMBL" id="CP053923">
    <property type="protein sequence ID" value="QNT70294.1"/>
    <property type="molecule type" value="Genomic_DNA"/>
</dbReference>
<organism evidence="2 3">
    <name type="scientific">Defluviicoccus vanus</name>
    <dbReference type="NCBI Taxonomy" id="111831"/>
    <lineage>
        <taxon>Bacteria</taxon>
        <taxon>Pseudomonadati</taxon>
        <taxon>Pseudomonadota</taxon>
        <taxon>Alphaproteobacteria</taxon>
        <taxon>Rhodospirillales</taxon>
        <taxon>Rhodospirillaceae</taxon>
        <taxon>Defluviicoccus</taxon>
    </lineage>
</organism>
<sequence length="176" mass="18431">MPDLVQRDIQPITGHVKVALTTNDLTQVDADFLTARQFVFYSVSSETADFLDCVQFKDRPRGSGGGGGGTGDDSGEGNSEKKGGGRCCAAGAPAPAVGNSIDARIEALRGTSVLFTLGMSDPQAVRVADLGVFPVKLAGPRATYEVLDRLQEMLQGSPPLWLRRALRVADAAPAAV</sequence>